<feature type="non-terminal residue" evidence="2">
    <location>
        <position position="1"/>
    </location>
</feature>
<name>A0A392PR94_9FABA</name>
<dbReference type="Proteomes" id="UP000265520">
    <property type="component" value="Unassembled WGS sequence"/>
</dbReference>
<organism evidence="2 3">
    <name type="scientific">Trifolium medium</name>
    <dbReference type="NCBI Taxonomy" id="97028"/>
    <lineage>
        <taxon>Eukaryota</taxon>
        <taxon>Viridiplantae</taxon>
        <taxon>Streptophyta</taxon>
        <taxon>Embryophyta</taxon>
        <taxon>Tracheophyta</taxon>
        <taxon>Spermatophyta</taxon>
        <taxon>Magnoliopsida</taxon>
        <taxon>eudicotyledons</taxon>
        <taxon>Gunneridae</taxon>
        <taxon>Pentapetalae</taxon>
        <taxon>rosids</taxon>
        <taxon>fabids</taxon>
        <taxon>Fabales</taxon>
        <taxon>Fabaceae</taxon>
        <taxon>Papilionoideae</taxon>
        <taxon>50 kb inversion clade</taxon>
        <taxon>NPAAA clade</taxon>
        <taxon>Hologalegina</taxon>
        <taxon>IRL clade</taxon>
        <taxon>Trifolieae</taxon>
        <taxon>Trifolium</taxon>
    </lineage>
</organism>
<feature type="non-terminal residue" evidence="2">
    <location>
        <position position="232"/>
    </location>
</feature>
<feature type="compositionally biased region" description="Basic residues" evidence="1">
    <location>
        <begin position="133"/>
        <end position="146"/>
    </location>
</feature>
<feature type="region of interest" description="Disordered" evidence="1">
    <location>
        <begin position="1"/>
        <end position="46"/>
    </location>
</feature>
<accession>A0A392PR94</accession>
<dbReference type="AlphaFoldDB" id="A0A392PR94"/>
<comment type="caution">
    <text evidence="2">The sequence shown here is derived from an EMBL/GenBank/DDBJ whole genome shotgun (WGS) entry which is preliminary data.</text>
</comment>
<dbReference type="EMBL" id="LXQA010092079">
    <property type="protein sequence ID" value="MCI14354.1"/>
    <property type="molecule type" value="Genomic_DNA"/>
</dbReference>
<evidence type="ECO:0000313" key="2">
    <source>
        <dbReference type="EMBL" id="MCI14354.1"/>
    </source>
</evidence>
<keyword evidence="3" id="KW-1185">Reference proteome</keyword>
<evidence type="ECO:0000256" key="1">
    <source>
        <dbReference type="SAM" id="MobiDB-lite"/>
    </source>
</evidence>
<reference evidence="2 3" key="1">
    <citation type="journal article" date="2018" name="Front. Plant Sci.">
        <title>Red Clover (Trifolium pratense) and Zigzag Clover (T. medium) - A Picture of Genomic Similarities and Differences.</title>
        <authorList>
            <person name="Dluhosova J."/>
            <person name="Istvanek J."/>
            <person name="Nedelnik J."/>
            <person name="Repkova J."/>
        </authorList>
    </citation>
    <scope>NUCLEOTIDE SEQUENCE [LARGE SCALE GENOMIC DNA]</scope>
    <source>
        <strain evidence="3">cv. 10/8</strain>
        <tissue evidence="2">Leaf</tissue>
    </source>
</reference>
<feature type="region of interest" description="Disordered" evidence="1">
    <location>
        <begin position="124"/>
        <end position="155"/>
    </location>
</feature>
<protein>
    <submittedName>
        <fullName evidence="2">Uncharacterized protein</fullName>
    </submittedName>
</protein>
<evidence type="ECO:0000313" key="3">
    <source>
        <dbReference type="Proteomes" id="UP000265520"/>
    </source>
</evidence>
<proteinExistence type="predicted"/>
<sequence>RERGGGSRVTLGQPRRHVLSPAESFRRGGWDSSRVPHMGGDGGDWIEVRPRRRKAWREAEEDYHRQQDYSRYWHGRERSISPWHSRSRVERHHRYRALSFDDRSPIGSLRELHEAEYGRPLHSNHQQRFSDKHQHHANASKGHQRRQQVDHSPRVGYRKEEGIEGKQYCEVVSKQLHDNPYVAEPHNHHAGDMSKPLYTCELAPLKHHQACLGNSVQPQCANPHNLGSELKR</sequence>